<evidence type="ECO:0000313" key="3">
    <source>
        <dbReference type="Proteomes" id="UP000708208"/>
    </source>
</evidence>
<keyword evidence="1" id="KW-0812">Transmembrane</keyword>
<evidence type="ECO:0000256" key="1">
    <source>
        <dbReference type="SAM" id="Phobius"/>
    </source>
</evidence>
<proteinExistence type="predicted"/>
<dbReference type="Proteomes" id="UP000708208">
    <property type="component" value="Unassembled WGS sequence"/>
</dbReference>
<name>A0A8J2NWP6_9HEXA</name>
<dbReference type="EMBL" id="CAJVCH010078617">
    <property type="protein sequence ID" value="CAG7721337.1"/>
    <property type="molecule type" value="Genomic_DNA"/>
</dbReference>
<protein>
    <submittedName>
        <fullName evidence="2">Uncharacterized protein</fullName>
    </submittedName>
</protein>
<keyword evidence="3" id="KW-1185">Reference proteome</keyword>
<keyword evidence="1" id="KW-1133">Transmembrane helix</keyword>
<evidence type="ECO:0000313" key="2">
    <source>
        <dbReference type="EMBL" id="CAG7721337.1"/>
    </source>
</evidence>
<dbReference type="AlphaFoldDB" id="A0A8J2NWP6"/>
<reference evidence="2" key="1">
    <citation type="submission" date="2021-06" db="EMBL/GenBank/DDBJ databases">
        <authorList>
            <person name="Hodson N. C."/>
            <person name="Mongue J. A."/>
            <person name="Jaron S. K."/>
        </authorList>
    </citation>
    <scope>NUCLEOTIDE SEQUENCE</scope>
</reference>
<sequence>MRLVSASEQIHLVHYSTQTVSVRAKCHGQCLEPMFNYTGLTVVPGASPINLEKPDDVLFLVIYDTVVTLGFISFFFFVFKFFAWLITPIFLAVVTGNYHENLYIRGSGTYPHIVGMRPAGNLRMDGSSVTQLTASVTRAVAGPFSLKNQ</sequence>
<keyword evidence="1" id="KW-0472">Membrane</keyword>
<organism evidence="2 3">
    <name type="scientific">Allacma fusca</name>
    <dbReference type="NCBI Taxonomy" id="39272"/>
    <lineage>
        <taxon>Eukaryota</taxon>
        <taxon>Metazoa</taxon>
        <taxon>Ecdysozoa</taxon>
        <taxon>Arthropoda</taxon>
        <taxon>Hexapoda</taxon>
        <taxon>Collembola</taxon>
        <taxon>Symphypleona</taxon>
        <taxon>Sminthuridae</taxon>
        <taxon>Allacma</taxon>
    </lineage>
</organism>
<comment type="caution">
    <text evidence="2">The sequence shown here is derived from an EMBL/GenBank/DDBJ whole genome shotgun (WGS) entry which is preliminary data.</text>
</comment>
<gene>
    <name evidence="2" type="ORF">AFUS01_LOCUS10559</name>
</gene>
<feature type="transmembrane region" description="Helical" evidence="1">
    <location>
        <begin position="57"/>
        <end position="75"/>
    </location>
</feature>
<accession>A0A8J2NWP6</accession>